<evidence type="ECO:0000256" key="1">
    <source>
        <dbReference type="SAM" id="MobiDB-lite"/>
    </source>
</evidence>
<name>A0A060Z1F5_ONCMY</name>
<gene>
    <name evidence="3" type="ORF">GSONMT00008247001</name>
</gene>
<reference evidence="3" key="2">
    <citation type="submission" date="2014-03" db="EMBL/GenBank/DDBJ databases">
        <authorList>
            <person name="Genoscope - CEA"/>
        </authorList>
    </citation>
    <scope>NUCLEOTIDE SEQUENCE</scope>
</reference>
<accession>A0A060Z1F5</accession>
<organism evidence="3 4">
    <name type="scientific">Oncorhynchus mykiss</name>
    <name type="common">Rainbow trout</name>
    <name type="synonym">Salmo gairdneri</name>
    <dbReference type="NCBI Taxonomy" id="8022"/>
    <lineage>
        <taxon>Eukaryota</taxon>
        <taxon>Metazoa</taxon>
        <taxon>Chordata</taxon>
        <taxon>Craniata</taxon>
        <taxon>Vertebrata</taxon>
        <taxon>Euteleostomi</taxon>
        <taxon>Actinopterygii</taxon>
        <taxon>Neopterygii</taxon>
        <taxon>Teleostei</taxon>
        <taxon>Protacanthopterygii</taxon>
        <taxon>Salmoniformes</taxon>
        <taxon>Salmonidae</taxon>
        <taxon>Salmoninae</taxon>
        <taxon>Oncorhynchus</taxon>
    </lineage>
</organism>
<feature type="domain" description="DUF4757" evidence="2">
    <location>
        <begin position="3"/>
        <end position="70"/>
    </location>
</feature>
<dbReference type="InterPro" id="IPR031865">
    <property type="entry name" value="DUF4757"/>
</dbReference>
<feature type="region of interest" description="Disordered" evidence="1">
    <location>
        <begin position="44"/>
        <end position="81"/>
    </location>
</feature>
<sequence>MTDLAVDQAALKQVCYEELQKIREQVKENEDQWQDDLTKWKNRRKSVNSDIVKKKEEREQIEQTTESSGGGSGGFLRSNRR</sequence>
<dbReference type="AlphaFoldDB" id="A0A060Z1F5"/>
<evidence type="ECO:0000259" key="2">
    <source>
        <dbReference type="Pfam" id="PF15949"/>
    </source>
</evidence>
<dbReference type="PaxDb" id="8022-A0A060Z1F5"/>
<dbReference type="STRING" id="8022.A0A060Z1F5"/>
<protein>
    <recommendedName>
        <fullName evidence="2">DUF4757 domain-containing protein</fullName>
    </recommendedName>
</protein>
<dbReference type="EMBL" id="FR932393">
    <property type="protein sequence ID" value="CDQ97677.1"/>
    <property type="molecule type" value="Genomic_DNA"/>
</dbReference>
<dbReference type="PANTHER" id="PTHR46767:SF1">
    <property type="entry name" value="LIM DOMAIN ONLY PROTEIN 7"/>
    <property type="match status" value="1"/>
</dbReference>
<dbReference type="GO" id="GO:0023051">
    <property type="term" value="P:regulation of signaling"/>
    <property type="evidence" value="ECO:0007669"/>
    <property type="project" value="InterPro"/>
</dbReference>
<reference evidence="3" key="1">
    <citation type="journal article" date="2014" name="Nat. Commun.">
        <title>The rainbow trout genome provides novel insights into evolution after whole-genome duplication in vertebrates.</title>
        <authorList>
            <person name="Berthelot C."/>
            <person name="Brunet F."/>
            <person name="Chalopin D."/>
            <person name="Juanchich A."/>
            <person name="Bernard M."/>
            <person name="Noel B."/>
            <person name="Bento P."/>
            <person name="Da Silva C."/>
            <person name="Labadie K."/>
            <person name="Alberti A."/>
            <person name="Aury J.M."/>
            <person name="Louis A."/>
            <person name="Dehais P."/>
            <person name="Bardou P."/>
            <person name="Montfort J."/>
            <person name="Klopp C."/>
            <person name="Cabau C."/>
            <person name="Gaspin C."/>
            <person name="Thorgaard G.H."/>
            <person name="Boussaha M."/>
            <person name="Quillet E."/>
            <person name="Guyomard R."/>
            <person name="Galiana D."/>
            <person name="Bobe J."/>
            <person name="Volff J.N."/>
            <person name="Genet C."/>
            <person name="Wincker P."/>
            <person name="Jaillon O."/>
            <person name="Roest Crollius H."/>
            <person name="Guiguen Y."/>
        </authorList>
    </citation>
    <scope>NUCLEOTIDE SEQUENCE [LARGE SCALE GENOMIC DNA]</scope>
</reference>
<dbReference type="GO" id="GO:0030155">
    <property type="term" value="P:regulation of cell adhesion"/>
    <property type="evidence" value="ECO:0007669"/>
    <property type="project" value="InterPro"/>
</dbReference>
<evidence type="ECO:0000313" key="3">
    <source>
        <dbReference type="EMBL" id="CDQ97677.1"/>
    </source>
</evidence>
<dbReference type="InterPro" id="IPR029978">
    <property type="entry name" value="LMO-7"/>
</dbReference>
<dbReference type="Proteomes" id="UP000193380">
    <property type="component" value="Unassembled WGS sequence"/>
</dbReference>
<evidence type="ECO:0000313" key="4">
    <source>
        <dbReference type="Proteomes" id="UP000193380"/>
    </source>
</evidence>
<proteinExistence type="predicted"/>
<dbReference type="PANTHER" id="PTHR46767">
    <property type="entry name" value="LIM DOMAIN ONLY PROTEIN 7"/>
    <property type="match status" value="1"/>
</dbReference>
<feature type="compositionally biased region" description="Basic and acidic residues" evidence="1">
    <location>
        <begin position="51"/>
        <end position="61"/>
    </location>
</feature>
<dbReference type="Pfam" id="PF15949">
    <property type="entry name" value="DUF4757"/>
    <property type="match status" value="1"/>
</dbReference>